<proteinExistence type="predicted"/>
<comment type="caution">
    <text evidence="2">The sequence shown here is derived from an EMBL/GenBank/DDBJ whole genome shotgun (WGS) entry which is preliminary data.</text>
</comment>
<reference evidence="2" key="2">
    <citation type="submission" date="2023-01" db="EMBL/GenBank/DDBJ databases">
        <title>Draft genome sequence of Algimonas porphyrae strain NBRC 108216.</title>
        <authorList>
            <person name="Sun Q."/>
            <person name="Mori K."/>
        </authorList>
    </citation>
    <scope>NUCLEOTIDE SEQUENCE</scope>
    <source>
        <strain evidence="2">NBRC 108216</strain>
    </source>
</reference>
<dbReference type="Proteomes" id="UP001161390">
    <property type="component" value="Unassembled WGS sequence"/>
</dbReference>
<dbReference type="RefSeq" id="WP_284374245.1">
    <property type="nucleotide sequence ID" value="NZ_BSNJ01000009.1"/>
</dbReference>
<name>A0ABQ5V517_9PROT</name>
<evidence type="ECO:0000256" key="1">
    <source>
        <dbReference type="SAM" id="MobiDB-lite"/>
    </source>
</evidence>
<gene>
    <name evidence="2" type="ORF">GCM10007854_29990</name>
</gene>
<evidence type="ECO:0000313" key="3">
    <source>
        <dbReference type="Proteomes" id="UP001161390"/>
    </source>
</evidence>
<organism evidence="2 3">
    <name type="scientific">Algimonas porphyrae</name>
    <dbReference type="NCBI Taxonomy" id="1128113"/>
    <lineage>
        <taxon>Bacteria</taxon>
        <taxon>Pseudomonadati</taxon>
        <taxon>Pseudomonadota</taxon>
        <taxon>Alphaproteobacteria</taxon>
        <taxon>Maricaulales</taxon>
        <taxon>Robiginitomaculaceae</taxon>
        <taxon>Algimonas</taxon>
    </lineage>
</organism>
<reference evidence="2" key="1">
    <citation type="journal article" date="2014" name="Int. J. Syst. Evol. Microbiol.">
        <title>Complete genome of a new Firmicutes species belonging to the dominant human colonic microbiota ('Ruminococcus bicirculans') reveals two chromosomes and a selective capacity to utilize plant glucans.</title>
        <authorList>
            <consortium name="NISC Comparative Sequencing Program"/>
            <person name="Wegmann U."/>
            <person name="Louis P."/>
            <person name="Goesmann A."/>
            <person name="Henrissat B."/>
            <person name="Duncan S.H."/>
            <person name="Flint H.J."/>
        </authorList>
    </citation>
    <scope>NUCLEOTIDE SEQUENCE</scope>
    <source>
        <strain evidence="2">NBRC 108216</strain>
    </source>
</reference>
<feature type="compositionally biased region" description="Polar residues" evidence="1">
    <location>
        <begin position="255"/>
        <end position="265"/>
    </location>
</feature>
<sequence>MFQQRLVREDDADLILECFAFLIRRWGLPERPAVPSPLHKSQGLETLYYGSGDTRSVPDWAQDNLANVLYGAGVQSDDLTLSESPAGPGRLTEKADAALSYDPARAAEPGHYVSELMLQLAARRMADFEPGFVLGGPQKALILLSACAFMRQGFALIHCQSMLQNTFSSWGVPARAIEAQLLFAACLGLTVRRQTPEQIIATYGSLMSPTVRRKVRPACRQIETYAPEVKLLQTLADPTYRAAQDRPRGRIRPELTSQPQRISWT</sequence>
<feature type="compositionally biased region" description="Basic and acidic residues" evidence="1">
    <location>
        <begin position="243"/>
        <end position="253"/>
    </location>
</feature>
<feature type="region of interest" description="Disordered" evidence="1">
    <location>
        <begin position="243"/>
        <end position="265"/>
    </location>
</feature>
<keyword evidence="3" id="KW-1185">Reference proteome</keyword>
<evidence type="ECO:0000313" key="2">
    <source>
        <dbReference type="EMBL" id="GLQ22044.1"/>
    </source>
</evidence>
<accession>A0ABQ5V517</accession>
<protein>
    <submittedName>
        <fullName evidence="2">Uncharacterized protein</fullName>
    </submittedName>
</protein>
<dbReference type="EMBL" id="BSNJ01000009">
    <property type="protein sequence ID" value="GLQ22044.1"/>
    <property type="molecule type" value="Genomic_DNA"/>
</dbReference>